<keyword evidence="2" id="KW-1185">Reference proteome</keyword>
<protein>
    <submittedName>
        <fullName evidence="1">Uncharacterized protein</fullName>
    </submittedName>
</protein>
<accession>A0ABD1FB59</accession>
<dbReference type="Proteomes" id="UP001566132">
    <property type="component" value="Unassembled WGS sequence"/>
</dbReference>
<evidence type="ECO:0000313" key="2">
    <source>
        <dbReference type="Proteomes" id="UP001566132"/>
    </source>
</evidence>
<proteinExistence type="predicted"/>
<organism evidence="1 2">
    <name type="scientific">Hypothenemus hampei</name>
    <name type="common">Coffee berry borer</name>
    <dbReference type="NCBI Taxonomy" id="57062"/>
    <lineage>
        <taxon>Eukaryota</taxon>
        <taxon>Metazoa</taxon>
        <taxon>Ecdysozoa</taxon>
        <taxon>Arthropoda</taxon>
        <taxon>Hexapoda</taxon>
        <taxon>Insecta</taxon>
        <taxon>Pterygota</taxon>
        <taxon>Neoptera</taxon>
        <taxon>Endopterygota</taxon>
        <taxon>Coleoptera</taxon>
        <taxon>Polyphaga</taxon>
        <taxon>Cucujiformia</taxon>
        <taxon>Curculionidae</taxon>
        <taxon>Scolytinae</taxon>
        <taxon>Hypothenemus</taxon>
    </lineage>
</organism>
<reference evidence="1 2" key="1">
    <citation type="submission" date="2024-05" db="EMBL/GenBank/DDBJ databases">
        <title>Genetic variation in Jamaican populations of the coffee berry borer (Hypothenemus hampei).</title>
        <authorList>
            <person name="Errbii M."/>
            <person name="Myrie A."/>
        </authorList>
    </citation>
    <scope>NUCLEOTIDE SEQUENCE [LARGE SCALE GENOMIC DNA]</scope>
    <source>
        <strain evidence="1">JA-Hopewell-2020-01-JO</strain>
        <tissue evidence="1">Whole body</tissue>
    </source>
</reference>
<comment type="caution">
    <text evidence="1">The sequence shown here is derived from an EMBL/GenBank/DDBJ whole genome shotgun (WGS) entry which is preliminary data.</text>
</comment>
<sequence length="121" mass="13269">MKAEYPETGAVWFGWPTRVALSVCFPLAPPPPAPAPQRTQSGSVDHTMVSDSGLLRCQSSQTGRWSEVDVGWAHAILRVVSGFSRPDKLEVISTFQECCERYAMCVTAVIIPQFMDGIEVP</sequence>
<dbReference type="AlphaFoldDB" id="A0ABD1FB59"/>
<gene>
    <name evidence="1" type="ORF">ABEB36_000431</name>
</gene>
<evidence type="ECO:0000313" key="1">
    <source>
        <dbReference type="EMBL" id="KAL1516524.1"/>
    </source>
</evidence>
<dbReference type="EMBL" id="JBDJPC010000001">
    <property type="protein sequence ID" value="KAL1516524.1"/>
    <property type="molecule type" value="Genomic_DNA"/>
</dbReference>
<name>A0ABD1FB59_HYPHA</name>